<reference evidence="12" key="4">
    <citation type="submission" date="2025-04" db="UniProtKB">
        <authorList>
            <consortium name="RefSeq"/>
        </authorList>
    </citation>
    <scope>IDENTIFICATION</scope>
    <source>
        <tissue evidence="12">Leaf</tissue>
    </source>
</reference>
<dbReference type="Proteomes" id="UP000515151">
    <property type="component" value="Chromosome 3"/>
</dbReference>
<comment type="subcellular location">
    <subcellularLocation>
        <location evidence="1">Membrane</location>
        <topology evidence="1">Single-pass membrane protein</topology>
    </subcellularLocation>
</comment>
<dbReference type="PANTHER" id="PTHR21461:SF16">
    <property type="entry name" value="GLYCOSYLTRANSFERASE FAMILY 92 PROTEIN RCOM_0530710"/>
    <property type="match status" value="1"/>
</dbReference>
<evidence type="ECO:0000256" key="2">
    <source>
        <dbReference type="ARBA" id="ARBA00007647"/>
    </source>
</evidence>
<reference evidence="9" key="2">
    <citation type="submission" date="2017-06" db="EMBL/GenBank/DDBJ databases">
        <title>The pomegranate genome and the genomics of punicalagin biosynthesis.</title>
        <authorList>
            <person name="Xu C."/>
        </authorList>
    </citation>
    <scope>NUCLEOTIDE SEQUENCE [LARGE SCALE GENOMIC DNA]</scope>
    <source>
        <tissue evidence="9">Fresh leaf</tissue>
    </source>
</reference>
<dbReference type="EC" id="2.4.1.-" evidence="8"/>
<dbReference type="Pfam" id="PF01697">
    <property type="entry name" value="Glyco_transf_92"/>
    <property type="match status" value="1"/>
</dbReference>
<reference evidence="11" key="3">
    <citation type="journal article" date="2020" name="Plant Biotechnol. J.">
        <title>The pomegranate (Punica granatum L.) draft genome dissects genetic divergence between soft- and hard-seeded cultivars.</title>
        <authorList>
            <person name="Luo X."/>
            <person name="Li H."/>
            <person name="Wu Z."/>
            <person name="Yao W."/>
            <person name="Zhao P."/>
            <person name="Cao D."/>
            <person name="Yu H."/>
            <person name="Li K."/>
            <person name="Poudel K."/>
            <person name="Zhao D."/>
            <person name="Zhang F."/>
            <person name="Xia X."/>
            <person name="Chen L."/>
            <person name="Wang Q."/>
            <person name="Jing D."/>
            <person name="Cao S."/>
        </authorList>
    </citation>
    <scope>NUCLEOTIDE SEQUENCE [LARGE SCALE GENOMIC DNA]</scope>
</reference>
<keyword evidence="4 8" id="KW-0808">Transferase</keyword>
<evidence type="ECO:0000256" key="1">
    <source>
        <dbReference type="ARBA" id="ARBA00004167"/>
    </source>
</evidence>
<keyword evidence="11" id="KW-1185">Reference proteome</keyword>
<evidence type="ECO:0000256" key="7">
    <source>
        <dbReference type="ARBA" id="ARBA00023136"/>
    </source>
</evidence>
<gene>
    <name evidence="12" type="primary">LOC116199825</name>
    <name evidence="9" type="ORF">CDL15_Pgr024351</name>
</gene>
<evidence type="ECO:0000256" key="6">
    <source>
        <dbReference type="ARBA" id="ARBA00022989"/>
    </source>
</evidence>
<keyword evidence="3 8" id="KW-0328">Glycosyltransferase</keyword>
<dbReference type="GeneID" id="116199825"/>
<organism evidence="9 10">
    <name type="scientific">Punica granatum</name>
    <name type="common">Pomegranate</name>
    <dbReference type="NCBI Taxonomy" id="22663"/>
    <lineage>
        <taxon>Eukaryota</taxon>
        <taxon>Viridiplantae</taxon>
        <taxon>Streptophyta</taxon>
        <taxon>Embryophyta</taxon>
        <taxon>Tracheophyta</taxon>
        <taxon>Spermatophyta</taxon>
        <taxon>Magnoliopsida</taxon>
        <taxon>eudicotyledons</taxon>
        <taxon>Gunneridae</taxon>
        <taxon>Pentapetalae</taxon>
        <taxon>rosids</taxon>
        <taxon>malvids</taxon>
        <taxon>Myrtales</taxon>
        <taxon>Lythraceae</taxon>
        <taxon>Punica</taxon>
    </lineage>
</organism>
<keyword evidence="5 8" id="KW-0812">Transmembrane</keyword>
<dbReference type="PANTHER" id="PTHR21461">
    <property type="entry name" value="GLYCOSYLTRANSFERASE FAMILY 92 PROTEIN"/>
    <property type="match status" value="1"/>
</dbReference>
<evidence type="ECO:0000256" key="8">
    <source>
        <dbReference type="RuleBase" id="RU366017"/>
    </source>
</evidence>
<dbReference type="EMBL" id="MTKT01000666">
    <property type="protein sequence ID" value="OWM89603.1"/>
    <property type="molecule type" value="Genomic_DNA"/>
</dbReference>
<dbReference type="AlphaFoldDB" id="A0A218XX97"/>
<evidence type="ECO:0000313" key="11">
    <source>
        <dbReference type="Proteomes" id="UP000515151"/>
    </source>
</evidence>
<dbReference type="GO" id="GO:0005737">
    <property type="term" value="C:cytoplasm"/>
    <property type="evidence" value="ECO:0007669"/>
    <property type="project" value="TreeGrafter"/>
</dbReference>
<comment type="similarity">
    <text evidence="2 8">Belongs to the glycosyltransferase 92 family.</text>
</comment>
<dbReference type="GO" id="GO:0016757">
    <property type="term" value="F:glycosyltransferase activity"/>
    <property type="evidence" value="ECO:0007669"/>
    <property type="project" value="UniProtKB-UniRule"/>
</dbReference>
<protein>
    <recommendedName>
        <fullName evidence="8">Glycosyltransferase family 92 protein</fullName>
        <ecNumber evidence="8">2.4.1.-</ecNumber>
    </recommendedName>
</protein>
<dbReference type="InterPro" id="IPR029044">
    <property type="entry name" value="Nucleotide-diphossugar_trans"/>
</dbReference>
<accession>A0A218XX97</accession>
<evidence type="ECO:0000313" key="9">
    <source>
        <dbReference type="EMBL" id="OWM89603.1"/>
    </source>
</evidence>
<evidence type="ECO:0000313" key="12">
    <source>
        <dbReference type="RefSeq" id="XP_031386228.1"/>
    </source>
</evidence>
<dbReference type="SUPFAM" id="SSF53448">
    <property type="entry name" value="Nucleotide-diphospho-sugar transferases"/>
    <property type="match status" value="1"/>
</dbReference>
<evidence type="ECO:0000256" key="3">
    <source>
        <dbReference type="ARBA" id="ARBA00022676"/>
    </source>
</evidence>
<dbReference type="GO" id="GO:0016020">
    <property type="term" value="C:membrane"/>
    <property type="evidence" value="ECO:0007669"/>
    <property type="project" value="UniProtKB-SubCell"/>
</dbReference>
<keyword evidence="6 8" id="KW-1133">Transmembrane helix</keyword>
<reference evidence="10" key="1">
    <citation type="journal article" date="2017" name="Plant J.">
        <title>The pomegranate (Punica granatum L.) genome and the genomics of punicalagin biosynthesis.</title>
        <authorList>
            <person name="Qin G."/>
            <person name="Xu C."/>
            <person name="Ming R."/>
            <person name="Tang H."/>
            <person name="Guyot R."/>
            <person name="Kramer E.M."/>
            <person name="Hu Y."/>
            <person name="Yi X."/>
            <person name="Qi Y."/>
            <person name="Xu X."/>
            <person name="Gao Z."/>
            <person name="Pan H."/>
            <person name="Jian J."/>
            <person name="Tian Y."/>
            <person name="Yue Z."/>
            <person name="Xu Y."/>
        </authorList>
    </citation>
    <scope>NUCLEOTIDE SEQUENCE [LARGE SCALE GENOMIC DNA]</scope>
    <source>
        <strain evidence="10">cv. Dabenzi</strain>
    </source>
</reference>
<evidence type="ECO:0000313" key="10">
    <source>
        <dbReference type="Proteomes" id="UP000197138"/>
    </source>
</evidence>
<evidence type="ECO:0000256" key="4">
    <source>
        <dbReference type="ARBA" id="ARBA00022679"/>
    </source>
</evidence>
<dbReference type="Proteomes" id="UP000197138">
    <property type="component" value="Unassembled WGS sequence"/>
</dbReference>
<name>A0A218XX97_PUNGR</name>
<dbReference type="InterPro" id="IPR008166">
    <property type="entry name" value="Glyco_transf_92"/>
</dbReference>
<evidence type="ECO:0000256" key="5">
    <source>
        <dbReference type="ARBA" id="ARBA00022692"/>
    </source>
</evidence>
<feature type="transmembrane region" description="Helical" evidence="8">
    <location>
        <begin position="26"/>
        <end position="47"/>
    </location>
</feature>
<dbReference type="RefSeq" id="XP_031386228.1">
    <property type="nucleotide sequence ID" value="XM_031530368.1"/>
</dbReference>
<proteinExistence type="inferred from homology"/>
<keyword evidence="7 8" id="KW-0472">Membrane</keyword>
<dbReference type="OrthoDB" id="2526284at2759"/>
<sequence length="619" mass="69712">MDSEQRRKRRRPGQLKPGQVSPWPQLFSLRSLVLSLSLSFFVFLLFISSDRYLVNSAVFRPALSSSSTLSLLSSSSSSASAIAGPSNSLHGLVNHRLLSLPHRVEDRVLFPDHLLLLLASPHGIYSPEKLECVYYHRSNSTAEIGNQELATALPLLSAGAYDEFRSIVRCPLPPTNYSAAVDLRPRGEATAGYSRPPDRAVHSWHKVAYEAALDGDTALVFVKGLNLRPHRRSNPGRFSCHFGLGNWERNDGLILTTEAIAAAQEVVRCLLPRSIHINPSKANGIRVTIGIPSNFHGGARKSSVHVSVPSVAKIYSSGKNSDGGGGPNTKRKICACTMMWNQASSLREWIMYHSRLGVERWFIYDNNSDDNIKEVIEELNSENYSVSRHVWPWIKTQEAGFSHCVLKAREECQWVGFFDVDEFFYFPFPSRRSNKLRVRGQGSLRALVANFSYTSSPVAEIRTACHSFGPSGLTSHPPQGVTAGYTCRLQQPERHKSIIRPDALDTTLLNEVHHFRLKEGFRYLNVPESIAVINHYKYQVWETFRAKFYRRVSSYVVDWQENQNTGSKDRAPGLGTEPIEPPDWRLRFCEVWDTGLRDFVLANFADPTTGNLPWERSQR</sequence>